<dbReference type="GO" id="GO:0005930">
    <property type="term" value="C:axoneme"/>
    <property type="evidence" value="ECO:0007669"/>
    <property type="project" value="UniProtKB-SubCell"/>
</dbReference>
<dbReference type="Pfam" id="PF12774">
    <property type="entry name" value="AAA_6"/>
    <property type="match status" value="1"/>
</dbReference>
<dbReference type="Pfam" id="PF12780">
    <property type="entry name" value="AAA_8"/>
    <property type="match status" value="1"/>
</dbReference>
<dbReference type="Gene3D" id="1.20.58.1120">
    <property type="match status" value="1"/>
</dbReference>
<keyword evidence="24" id="KW-1185">Reference proteome</keyword>
<dbReference type="GO" id="GO:0005874">
    <property type="term" value="C:microtubule"/>
    <property type="evidence" value="ECO:0007669"/>
    <property type="project" value="UniProtKB-KW"/>
</dbReference>
<evidence type="ECO:0000259" key="22">
    <source>
        <dbReference type="Pfam" id="PF18199"/>
    </source>
</evidence>
<dbReference type="InterPro" id="IPR013602">
    <property type="entry name" value="Dynein_heavy_linker"/>
</dbReference>
<dbReference type="FunFam" id="1.20.58.1120:FF:000001">
    <property type="entry name" value="dynein heavy chain 2, axonemal"/>
    <property type="match status" value="1"/>
</dbReference>
<dbReference type="FunFam" id="1.10.8.720:FF:000001">
    <property type="entry name" value="dynein heavy chain 7, axonemal"/>
    <property type="match status" value="1"/>
</dbReference>
<comment type="similarity">
    <text evidence="2">Belongs to the dynein heavy chain family.</text>
</comment>
<comment type="subcellular location">
    <subcellularLocation>
        <location evidence="1">Cytoplasm</location>
        <location evidence="1">Cytoskeleton</location>
        <location evidence="1">Cilium axoneme</location>
    </subcellularLocation>
</comment>
<dbReference type="Pfam" id="PF03028">
    <property type="entry name" value="Dynein_heavy"/>
    <property type="match status" value="1"/>
</dbReference>
<keyword evidence="12" id="KW-0966">Cell projection</keyword>
<evidence type="ECO:0000313" key="24">
    <source>
        <dbReference type="Proteomes" id="UP000472265"/>
    </source>
</evidence>
<dbReference type="Pfam" id="PF18198">
    <property type="entry name" value="AAA_lid_11"/>
    <property type="match status" value="1"/>
</dbReference>
<dbReference type="Gene3D" id="1.10.8.710">
    <property type="match status" value="1"/>
</dbReference>
<dbReference type="InterPro" id="IPR043157">
    <property type="entry name" value="Dynein_AAA1S"/>
</dbReference>
<dbReference type="Pfam" id="PF18199">
    <property type="entry name" value="Dynein_C"/>
    <property type="match status" value="1"/>
</dbReference>
<feature type="coiled-coil region" evidence="13">
    <location>
        <begin position="1527"/>
        <end position="1554"/>
    </location>
</feature>
<dbReference type="InterPro" id="IPR024317">
    <property type="entry name" value="Dynein_heavy_chain_D4_dom"/>
</dbReference>
<dbReference type="InterPro" id="IPR041658">
    <property type="entry name" value="AAA_lid_11"/>
</dbReference>
<evidence type="ECO:0000256" key="8">
    <source>
        <dbReference type="ARBA" id="ARBA00023054"/>
    </source>
</evidence>
<evidence type="ECO:0000259" key="15">
    <source>
        <dbReference type="Pfam" id="PF08393"/>
    </source>
</evidence>
<dbReference type="FunFam" id="3.40.50.300:FF:001145">
    <property type="entry name" value="Putative dynein heavy chain"/>
    <property type="match status" value="1"/>
</dbReference>
<dbReference type="InterPro" id="IPR024743">
    <property type="entry name" value="Dynein_HC_stalk"/>
</dbReference>
<feature type="domain" description="Dynein heavy chain AAA module D4" evidence="18">
    <location>
        <begin position="1237"/>
        <end position="1498"/>
    </location>
</feature>
<keyword evidence="11" id="KW-0206">Cytoskeleton</keyword>
<dbReference type="GO" id="GO:0005524">
    <property type="term" value="F:ATP binding"/>
    <property type="evidence" value="ECO:0007669"/>
    <property type="project" value="UniProtKB-KW"/>
</dbReference>
<dbReference type="GO" id="GO:0008569">
    <property type="term" value="F:minus-end-directed microtubule motor activity"/>
    <property type="evidence" value="ECO:0007669"/>
    <property type="project" value="InterPro"/>
</dbReference>
<dbReference type="FunFam" id="3.40.50.300:FF:002141">
    <property type="entry name" value="Dynein heavy chain"/>
    <property type="match status" value="1"/>
</dbReference>
<reference evidence="23" key="2">
    <citation type="submission" date="2025-08" db="UniProtKB">
        <authorList>
            <consortium name="Ensembl"/>
        </authorList>
    </citation>
    <scope>IDENTIFICATION</scope>
</reference>
<keyword evidence="10" id="KW-0505">Motor protein</keyword>
<dbReference type="InterPro" id="IPR035706">
    <property type="entry name" value="AAA_9"/>
</dbReference>
<dbReference type="InterPro" id="IPR041589">
    <property type="entry name" value="DNAH3_AAA_lid_1"/>
</dbReference>
<dbReference type="Pfam" id="PF08393">
    <property type="entry name" value="DHC_N2"/>
    <property type="match status" value="1"/>
</dbReference>
<keyword evidence="8 13" id="KW-0175">Coiled coil</keyword>
<dbReference type="SUPFAM" id="SSF52540">
    <property type="entry name" value="P-loop containing nucleoside triphosphate hydrolases"/>
    <property type="match status" value="3"/>
</dbReference>
<dbReference type="Gene3D" id="1.20.1270.280">
    <property type="match status" value="1"/>
</dbReference>
<dbReference type="Pfam" id="PF12775">
    <property type="entry name" value="AAA_7"/>
    <property type="match status" value="1"/>
</dbReference>
<evidence type="ECO:0000256" key="1">
    <source>
        <dbReference type="ARBA" id="ARBA00004430"/>
    </source>
</evidence>
<dbReference type="FunFam" id="3.40.50.300:FF:000044">
    <property type="entry name" value="Dynein heavy chain 5, axonemal"/>
    <property type="match status" value="1"/>
</dbReference>
<evidence type="ECO:0000256" key="7">
    <source>
        <dbReference type="ARBA" id="ARBA00023017"/>
    </source>
</evidence>
<dbReference type="Pfam" id="PF12781">
    <property type="entry name" value="AAA_9"/>
    <property type="match status" value="1"/>
</dbReference>
<dbReference type="GeneTree" id="ENSGT00940000154791"/>
<evidence type="ECO:0000256" key="10">
    <source>
        <dbReference type="ARBA" id="ARBA00023175"/>
    </source>
</evidence>
<dbReference type="GO" id="GO:0051959">
    <property type="term" value="F:dynein light intermediate chain binding"/>
    <property type="evidence" value="ECO:0007669"/>
    <property type="project" value="InterPro"/>
</dbReference>
<dbReference type="InterPro" id="IPR043160">
    <property type="entry name" value="Dynein_C_barrel"/>
</dbReference>
<dbReference type="Pfam" id="PF17857">
    <property type="entry name" value="AAA_lid_1"/>
    <property type="match status" value="1"/>
</dbReference>
<feature type="domain" description="Dynein heavy chain hydrolytic ATP-binding dynein motor region" evidence="16">
    <location>
        <begin position="471"/>
        <end position="672"/>
    </location>
</feature>
<evidence type="ECO:0000259" key="18">
    <source>
        <dbReference type="Pfam" id="PF12780"/>
    </source>
</evidence>
<evidence type="ECO:0000256" key="11">
    <source>
        <dbReference type="ARBA" id="ARBA00023212"/>
    </source>
</evidence>
<dbReference type="InterPro" id="IPR042222">
    <property type="entry name" value="Dynein_2_N"/>
</dbReference>
<evidence type="ECO:0000259" key="19">
    <source>
        <dbReference type="Pfam" id="PF12781"/>
    </source>
</evidence>
<dbReference type="InterPro" id="IPR026983">
    <property type="entry name" value="DHC"/>
</dbReference>
<keyword evidence="7" id="KW-0243">Dynein</keyword>
<dbReference type="FunFam" id="1.10.8.1220:FF:000001">
    <property type="entry name" value="Dynein axonemal heavy chain 5"/>
    <property type="match status" value="1"/>
</dbReference>
<dbReference type="Gene3D" id="3.40.50.300">
    <property type="entry name" value="P-loop containing nucleotide triphosphate hydrolases"/>
    <property type="match status" value="5"/>
</dbReference>
<keyword evidence="9" id="KW-0969">Cilium</keyword>
<feature type="domain" description="Dynein heavy chain AAA lid" evidence="21">
    <location>
        <begin position="2480"/>
        <end position="2619"/>
    </location>
</feature>
<dbReference type="Pfam" id="PF12777">
    <property type="entry name" value="MT"/>
    <property type="match status" value="1"/>
</dbReference>
<dbReference type="Gene3D" id="1.20.140.100">
    <property type="entry name" value="Dynein heavy chain, N-terminal domain 2"/>
    <property type="match status" value="1"/>
</dbReference>
<organism evidence="23 24">
    <name type="scientific">Sparus aurata</name>
    <name type="common">Gilthead sea bream</name>
    <dbReference type="NCBI Taxonomy" id="8175"/>
    <lineage>
        <taxon>Eukaryota</taxon>
        <taxon>Metazoa</taxon>
        <taxon>Chordata</taxon>
        <taxon>Craniata</taxon>
        <taxon>Vertebrata</taxon>
        <taxon>Euteleostomi</taxon>
        <taxon>Actinopterygii</taxon>
        <taxon>Neopterygii</taxon>
        <taxon>Teleostei</taxon>
        <taxon>Neoteleostei</taxon>
        <taxon>Acanthomorphata</taxon>
        <taxon>Eupercaria</taxon>
        <taxon>Spariformes</taxon>
        <taxon>Sparidae</taxon>
        <taxon>Sparus</taxon>
    </lineage>
</organism>
<evidence type="ECO:0000256" key="3">
    <source>
        <dbReference type="ARBA" id="ARBA00022490"/>
    </source>
</evidence>
<evidence type="ECO:0000256" key="2">
    <source>
        <dbReference type="ARBA" id="ARBA00008887"/>
    </source>
</evidence>
<dbReference type="FunFam" id="3.10.490.20:FF:000001">
    <property type="entry name" value="dynein heavy chain 7, axonemal"/>
    <property type="match status" value="1"/>
</dbReference>
<reference evidence="23" key="1">
    <citation type="submission" date="2021-04" db="EMBL/GenBank/DDBJ databases">
        <authorList>
            <consortium name="Wellcome Sanger Institute Data Sharing"/>
        </authorList>
    </citation>
    <scope>NUCLEOTIDE SEQUENCE [LARGE SCALE GENOMIC DNA]</scope>
</reference>
<dbReference type="Gene3D" id="1.20.920.20">
    <property type="match status" value="1"/>
</dbReference>
<name>A0A671TIB1_SPAAU</name>
<dbReference type="Proteomes" id="UP000472265">
    <property type="component" value="Chromosome 6"/>
</dbReference>
<dbReference type="FunFam" id="1.20.920.20:FF:000001">
    <property type="entry name" value="dynein heavy chain 2, axonemal"/>
    <property type="match status" value="1"/>
</dbReference>
<dbReference type="FunFam" id="3.40.50.300:FF:000362">
    <property type="entry name" value="Dynein, axonemal, heavy chain 6"/>
    <property type="match status" value="1"/>
</dbReference>
<evidence type="ECO:0000256" key="4">
    <source>
        <dbReference type="ARBA" id="ARBA00022701"/>
    </source>
</evidence>
<evidence type="ECO:0000256" key="12">
    <source>
        <dbReference type="ARBA" id="ARBA00023273"/>
    </source>
</evidence>
<dbReference type="FunFam" id="1.20.1270.280:FF:000001">
    <property type="entry name" value="dynein heavy chain 7, axonemal"/>
    <property type="match status" value="1"/>
</dbReference>
<keyword evidence="4" id="KW-0493">Microtubule</keyword>
<dbReference type="Gene3D" id="3.10.490.20">
    <property type="match status" value="1"/>
</dbReference>
<dbReference type="InterPro" id="IPR035699">
    <property type="entry name" value="AAA_6"/>
</dbReference>
<dbReference type="GO" id="GO:0045505">
    <property type="term" value="F:dynein intermediate chain binding"/>
    <property type="evidence" value="ECO:0007669"/>
    <property type="project" value="InterPro"/>
</dbReference>
<dbReference type="FunFam" id="3.20.180.20:FF:000003">
    <property type="entry name" value="Dynein heavy chain 12, axonemal"/>
    <property type="match status" value="1"/>
</dbReference>
<evidence type="ECO:0000256" key="9">
    <source>
        <dbReference type="ARBA" id="ARBA00023069"/>
    </source>
</evidence>
<feature type="domain" description="Dynein heavy chain region D6 P-loop" evidence="14">
    <location>
        <begin position="2335"/>
        <end position="2448"/>
    </location>
</feature>
<dbReference type="InterPro" id="IPR027417">
    <property type="entry name" value="P-loop_NTPase"/>
</dbReference>
<dbReference type="InterPro" id="IPR041228">
    <property type="entry name" value="Dynein_C"/>
</dbReference>
<keyword evidence="5" id="KW-0547">Nucleotide-binding</keyword>
<dbReference type="FunFam" id="1.20.140.100:FF:000004">
    <property type="entry name" value="Dynein axonemal heavy chain 6"/>
    <property type="match status" value="1"/>
</dbReference>
<sequence>WTTTSDWLLWHESWLNSPLSSIDPEQLERKVTDAYNTMHKCVQQFKDIPALICSKIEDFRPYIPLIRGLRNPGMRSRHWQMLSERIQMDAKHTANVPFSHSLELGLQDHVADVVHVSEMAWKEYAIEQALEKIEKEWSAVVFDVLPYKETGTYILKSPNETSQLLDDHIVMTLTMSNSPFKKSFESRINAWESKLRMTQDVLEEWVTCQRYWLNLEPIFSSDYINQQLPMEGKRYQQIEKTWKTVMKNAFNNRKVRLCSDVRLLHKLKKCNALMEQVQKGLSEYLETKRRSFPRFYFLSDDELLEILSQTKDPAAVQPHLLKCFENIAQLQFQSDLQITHMYSGEGEEVKLVLPVWPTGNVEDWLRDVETSMKATLRNNIDQNRILTCLTIFILWPKLGDLVQLVRGGLSKMQQAVLSALIVIEVHAKDVVAKLVEQEVSSINDFEWISQLRYYWAKEDLYIRAVNAEFLYGYEYLGNSGRLVITPLTDRCYLTLTGALHLKFGGAPAGPAATGKTETTKDLGKALAIQTVVFNCSDQLDFIAMGKLLKGLASSGAWACFDEFNRIDVEVLSVVAQQIATIQNAERFVFEGTDIPLVPSCAVFITMTPDYAGRTDLPDSVKALFRPVAMMVPDYTMIAEISLYSLGFSDAKDLSKKITTTFKLSSEQLSSQSICLRAIQDVSVPTFLQDDLKLFNGIVSDLFLKTKQEPIKYGTLEESMRNVCAKKNLKDVDGKCVWVYRAYVSRYPFSLIFRMTLQGQPSVSGGVYEAVQIYVLNPKSVTMGQLYGEYDLLTHNWTDGILSSLICGGAASMDKEKKWYMFDGPVDAVWTENMNTVLDDNKKLCLNSGEIIKLTDAMTMMFEVQDLAVASPATVSRCGMVYLEPSILGLVPFTECWLKRLPEALKPYTEQLDSLWMKFAESVVITSETNYADIIVPTPDTVRMSFLMDMLLTNKKPVLCIGPTGTGKTLTMSNKLLKNMPTEYITHLIMFSARTSANQTQDYIDSKLEKRRKVVFGPPIRKYLIFFIDDLNMPMLETYGAQPPIELLRQWMDHGGWYDRKQIGESTHIVDINFACAMGPPGGGRNPITQRFTRHFNLLSFTEMEDANKKNIFSTILGSWMGESRTGPLNESLVDATIRVYSTITSQLLPTPAKCHYTFNLRDLSKVFQVLLPLCRVFQDRLVCAEDRDWFNRLLNDCIQDFDCSFEEVVPCQPVLYGDFMIPEEYMEDYNERSTTKMKLVLFMDAIEHVCRISRILRQPLGNALLLGVGGSGRQSLTKLASHMSDYECFQIDLAKNYGQTEWREDIKSIMLKAGLQDKQITFLFVDTQIKSESFLEDVNNILNSGDVPNLYATDEQERILAAMKPVLQDLGQQPTKANLMAAYVRRVRSNIHTVLCMSPIGEIFRARLRQFPSLVTCCTIDWFNAWPEEALQAVATSLLNELPELEASPTAMKGLTLMCVKIHQMVAEKCEQYLAELSRHNYVTPQSYLELLKIFSDLTRRKKQELCSARHRMKTGLDKFFSAADDVSKMQEELKAMRALLEEVKQTIVAEETRKSVQAEEAKASEKARFVGAIAADIQRDLDEALPLLDAAHASLKSLHKNNVTEVRDSGMQQPPQGVQLVIEAVCIMKGIKPKKVPGENPDTEVDDYWEPGMRLLHDPGKFLESLFKYDKDNIPDNVISSVQPYIDNEEFQPASIAKVSKACASICQWVRAMHVYHFVAKAVEPKRVKSPNLSCPDYPCKTGLHLYQLAAMEGGRATLQAKFQDCVAKKKELDNKYQLCEARLIRTEKLIGELADEKVRWKKTVQHLDYMVNNVAGDVLLSAAYVAYLGPFTGEYRTAMAEEWLHCLKELNVPHTDKPNLINTLGDPVKIHSWQISGLPKDNLSVENGVIAQYSLRWALFIDPEGQANTWIKNMERDNGLEAMKLSDQNFHRSLENAIIFGKPCLLENAGEELDPALESILLQQTFKQQGSTGLKQVIPYHEGFKLYITTKLPNPHYSPEVSTNVTLINFTLSPSGLEDQLLGQLVAKERPDLEEAKNQLIISNAKMKQELKVIEDEILFRLSSTEGNPVDHEGIIQLLEASKTKAAEIKGKVMAAEQTEKNINATHVVYVPVAVHTRILFFCVAELSNVDPMYQYSLEWFLGIFIAGITNSERADTVERRIANINEYFTFSLYSNVCLSLFEKHKLMFAFFLCARIMMNENKIDMAKWRYLLSGGMPIQELSNPAVSWLPERAWQEIQGLSALDNFSNLAESFTEHLQGFKRIFDSNQPHREPLPGDWDTKLDSFQKLLVLRCLRTDCLIQGLQDFVSAQLGQRFIEPQTSDLSVVFKESSPSTPLIFIMSPGTDPAADLYKFADVLQFSKKICAISLGQGQGPRAETMMHTAMEKGQWVLLQNCHLAPSWMPALERLIEKIDPAKVHKDFRLWLTSLPSYKFPVSILQNGSKMTIEPPRGIKANLQKTYLRLTDDFISSSTKTSHFKSLLLSLCLFHGIALERRKFGPLGFNIPYEFTDGDLDICISQLKMFLDEYQDIPYKVLKYTAGEINYGGHVTDDWDRRCLLSVLEDFYCHVVLIDDHVYSSSGVYRQIDTSLDIKGYLEYIHGLPINDTPEIFGLHDNANISFAQSETFALLGALMNLQPQAASAGGKTLDEVKISTVKGIAEKIPPPFSTQEVMEKYPVLYEESMNTVLIQEVIRYNKLLVVISQSLSDIVQALKGFLPMTSELELMANSLFNNMVPDIWKAKAYPSLKPLASWVSDLLQRIHFLQRWIHNGIPPVFWISGFFFPQAFLTGTLQNYARLSGTSIDTIGFDFKKPSAGCYIHGLFLEGARWDNEAGQLTDSRPKDLYTEMAVIWLIPQPNRKPPTSGVYVCPIYKTLTRAGTLSTTGHSTNYVIAVELPTDCSQRHWIKRGVALICALDY</sequence>
<protein>
    <submittedName>
        <fullName evidence="23">Dynein axonemal heavy chain 1</fullName>
    </submittedName>
</protein>
<dbReference type="PANTHER" id="PTHR22878">
    <property type="entry name" value="DYNEIN HEAVY CHAIN 6, AXONEMAL-LIKE-RELATED"/>
    <property type="match status" value="1"/>
</dbReference>
<accession>A0A671TIB1</accession>
<evidence type="ECO:0000259" key="16">
    <source>
        <dbReference type="Pfam" id="PF12774"/>
    </source>
</evidence>
<dbReference type="Gene3D" id="1.10.287.2620">
    <property type="match status" value="1"/>
</dbReference>
<feature type="domain" description="Dynein heavy chain linker" evidence="15">
    <location>
        <begin position="1"/>
        <end position="382"/>
    </location>
</feature>
<dbReference type="Gene3D" id="1.20.920.30">
    <property type="match status" value="1"/>
</dbReference>
<reference evidence="23" key="3">
    <citation type="submission" date="2025-09" db="UniProtKB">
        <authorList>
            <consortium name="Ensembl"/>
        </authorList>
    </citation>
    <scope>IDENTIFICATION</scope>
</reference>
<dbReference type="Gene3D" id="6.10.140.1060">
    <property type="match status" value="1"/>
</dbReference>
<feature type="domain" description="Dynein heavy chain 3 AAA+ lid" evidence="20">
    <location>
        <begin position="1132"/>
        <end position="1171"/>
    </location>
</feature>
<evidence type="ECO:0000256" key="5">
    <source>
        <dbReference type="ARBA" id="ARBA00022741"/>
    </source>
</evidence>
<dbReference type="Gene3D" id="1.10.8.1220">
    <property type="match status" value="1"/>
</dbReference>
<evidence type="ECO:0000256" key="13">
    <source>
        <dbReference type="SAM" id="Coils"/>
    </source>
</evidence>
<evidence type="ECO:0000259" key="14">
    <source>
        <dbReference type="Pfam" id="PF03028"/>
    </source>
</evidence>
<dbReference type="Ensembl" id="ENSSAUT00010001880.1">
    <property type="protein sequence ID" value="ENSSAUP00010001808.1"/>
    <property type="gene ID" value="ENSSAUG00010000485.1"/>
</dbReference>
<dbReference type="PANTHER" id="PTHR22878:SF73">
    <property type="entry name" value="DYNEIN AXONEMAL HEAVY CHAIN 1"/>
    <property type="match status" value="1"/>
</dbReference>
<dbReference type="GO" id="GO:0030286">
    <property type="term" value="C:dynein complex"/>
    <property type="evidence" value="ECO:0007669"/>
    <property type="project" value="UniProtKB-KW"/>
</dbReference>
<dbReference type="Gene3D" id="1.10.8.720">
    <property type="entry name" value="Region D6 of dynein motor"/>
    <property type="match status" value="1"/>
</dbReference>
<dbReference type="GO" id="GO:0007018">
    <property type="term" value="P:microtubule-based movement"/>
    <property type="evidence" value="ECO:0007669"/>
    <property type="project" value="InterPro"/>
</dbReference>
<dbReference type="InterPro" id="IPR004273">
    <property type="entry name" value="Dynein_heavy_D6_P-loop"/>
</dbReference>
<evidence type="ECO:0000259" key="20">
    <source>
        <dbReference type="Pfam" id="PF17857"/>
    </source>
</evidence>
<dbReference type="InterPro" id="IPR042219">
    <property type="entry name" value="AAA_lid_11_sf"/>
</dbReference>
<proteinExistence type="inferred from homology"/>
<feature type="domain" description="Dynein heavy chain coiled coil stalk" evidence="17">
    <location>
        <begin position="1557"/>
        <end position="1844"/>
    </location>
</feature>
<gene>
    <name evidence="23" type="primary">DNAH1</name>
    <name evidence="23" type="synonym">dnah1</name>
</gene>
<evidence type="ECO:0000256" key="6">
    <source>
        <dbReference type="ARBA" id="ARBA00022840"/>
    </source>
</evidence>
<evidence type="ECO:0000259" key="17">
    <source>
        <dbReference type="Pfam" id="PF12777"/>
    </source>
</evidence>
<evidence type="ECO:0000313" key="23">
    <source>
        <dbReference type="Ensembl" id="ENSSAUP00010001808.1"/>
    </source>
</evidence>
<keyword evidence="6" id="KW-0067">ATP-binding</keyword>
<evidence type="ECO:0000259" key="21">
    <source>
        <dbReference type="Pfam" id="PF18198"/>
    </source>
</evidence>
<keyword evidence="3" id="KW-0963">Cytoplasm</keyword>
<feature type="domain" description="Dynein heavy chain ATP-binding dynein motor region" evidence="19">
    <location>
        <begin position="1874"/>
        <end position="2091"/>
    </location>
</feature>
<feature type="domain" description="Dynein heavy chain C-terminal" evidence="22">
    <location>
        <begin position="2626"/>
        <end position="2916"/>
    </location>
</feature>